<evidence type="ECO:0000313" key="14">
    <source>
        <dbReference type="Proteomes" id="UP000095283"/>
    </source>
</evidence>
<dbReference type="InterPro" id="IPR002257">
    <property type="entry name" value="Flavin_mOase_5"/>
</dbReference>
<evidence type="ECO:0000256" key="12">
    <source>
        <dbReference type="RuleBase" id="RU361177"/>
    </source>
</evidence>
<keyword evidence="5 13" id="KW-0812">Transmembrane</keyword>
<dbReference type="Pfam" id="PF00743">
    <property type="entry name" value="FMO-like"/>
    <property type="match status" value="1"/>
</dbReference>
<evidence type="ECO:0000256" key="7">
    <source>
        <dbReference type="ARBA" id="ARBA00022848"/>
    </source>
</evidence>
<dbReference type="GO" id="GO:0004499">
    <property type="term" value="F:N,N-dimethylaniline monooxygenase activity"/>
    <property type="evidence" value="ECO:0007669"/>
    <property type="project" value="InterPro"/>
</dbReference>
<evidence type="ECO:0000256" key="9">
    <source>
        <dbReference type="ARBA" id="ARBA00023002"/>
    </source>
</evidence>
<comment type="cofactor">
    <cofactor evidence="12">
        <name>FAD</name>
        <dbReference type="ChEBI" id="CHEBI:57692"/>
    </cofactor>
</comment>
<evidence type="ECO:0000256" key="11">
    <source>
        <dbReference type="ARBA" id="ARBA00049443"/>
    </source>
</evidence>
<comment type="subcellular location">
    <subcellularLocation>
        <location evidence="1">Microsome membrane</location>
    </subcellularLocation>
</comment>
<dbReference type="GO" id="GO:0050660">
    <property type="term" value="F:flavin adenine dinucleotide binding"/>
    <property type="evidence" value="ECO:0007669"/>
    <property type="project" value="InterPro"/>
</dbReference>
<organism evidence="14 15">
    <name type="scientific">Heterorhabditis bacteriophora</name>
    <name type="common">Entomopathogenic nematode worm</name>
    <dbReference type="NCBI Taxonomy" id="37862"/>
    <lineage>
        <taxon>Eukaryota</taxon>
        <taxon>Metazoa</taxon>
        <taxon>Ecdysozoa</taxon>
        <taxon>Nematoda</taxon>
        <taxon>Chromadorea</taxon>
        <taxon>Rhabditida</taxon>
        <taxon>Rhabditina</taxon>
        <taxon>Rhabditomorpha</taxon>
        <taxon>Strongyloidea</taxon>
        <taxon>Heterorhabditidae</taxon>
        <taxon>Heterorhabditis</taxon>
    </lineage>
</organism>
<protein>
    <recommendedName>
        <fullName evidence="3 12">Flavin-containing monooxygenase</fullName>
        <ecNumber evidence="12">1.-.-.-</ecNumber>
    </recommendedName>
</protein>
<evidence type="ECO:0000256" key="6">
    <source>
        <dbReference type="ARBA" id="ARBA00022827"/>
    </source>
</evidence>
<keyword evidence="8 13" id="KW-1133">Transmembrane helix</keyword>
<dbReference type="AlphaFoldDB" id="A0A1I7WQ75"/>
<accession>A0A1I7WQ75</accession>
<dbReference type="Proteomes" id="UP000095283">
    <property type="component" value="Unplaced"/>
</dbReference>
<dbReference type="InterPro" id="IPR050346">
    <property type="entry name" value="FMO-like"/>
</dbReference>
<proteinExistence type="inferred from homology"/>
<dbReference type="InterPro" id="IPR036188">
    <property type="entry name" value="FAD/NAD-bd_sf"/>
</dbReference>
<dbReference type="EC" id="1.-.-.-" evidence="12"/>
<comment type="catalytic activity">
    <reaction evidence="11">
        <text>N,N-dimethylaniline + NADPH + O2 + H(+) = N,N-dimethylaniline N-oxide + NADP(+) + H2O</text>
        <dbReference type="Rhea" id="RHEA:24468"/>
        <dbReference type="ChEBI" id="CHEBI:15377"/>
        <dbReference type="ChEBI" id="CHEBI:15378"/>
        <dbReference type="ChEBI" id="CHEBI:15379"/>
        <dbReference type="ChEBI" id="CHEBI:16269"/>
        <dbReference type="ChEBI" id="CHEBI:17735"/>
        <dbReference type="ChEBI" id="CHEBI:57783"/>
        <dbReference type="ChEBI" id="CHEBI:58349"/>
        <dbReference type="EC" id="1.14.13.8"/>
    </reaction>
    <physiologicalReaction direction="left-to-right" evidence="11">
        <dbReference type="Rhea" id="RHEA:24469"/>
    </physiologicalReaction>
</comment>
<name>A0A1I7WQ75_HETBA</name>
<keyword evidence="12" id="KW-0503">Monooxygenase</keyword>
<evidence type="ECO:0000256" key="4">
    <source>
        <dbReference type="ARBA" id="ARBA00022630"/>
    </source>
</evidence>
<comment type="similarity">
    <text evidence="2 12">Belongs to the FMO family.</text>
</comment>
<evidence type="ECO:0000256" key="3">
    <source>
        <dbReference type="ARBA" id="ARBA00012850"/>
    </source>
</evidence>
<evidence type="ECO:0000256" key="2">
    <source>
        <dbReference type="ARBA" id="ARBA00009183"/>
    </source>
</evidence>
<keyword evidence="4 12" id="KW-0285">Flavoprotein</keyword>
<sequence>MSIIPWTVANDFMEHRIQQRMDHDVYGLRPNHRFFQQHPTVNDALANLISAGYITITEDMETFLSDAVVVKGGRTFDCDIFVTCTGYTFGFPYLDKDIFSIENHEVPLYKYVFYPGIENLAVIGLIQPIGSIAPISEIQSRWVSQVFSGQVSLPSIGEMENDIVLKKKCMQRRYFKSQKHTIQDEYFRYGSLKWLCNWSIVIILAGLWTFCSGTSGISITAYFTYVVIFLAAALLRLLTVALAPSPVALLDSNVANTAAQELFNGECPFQMIDVNQSPLFINATGLLQLDIKKPLLKR</sequence>
<keyword evidence="10 13" id="KW-0472">Membrane</keyword>
<keyword evidence="6 12" id="KW-0274">FAD</keyword>
<dbReference type="InterPro" id="IPR020946">
    <property type="entry name" value="Flavin_mOase-like"/>
</dbReference>
<keyword evidence="14" id="KW-1185">Reference proteome</keyword>
<dbReference type="PRINTS" id="PR01125">
    <property type="entry name" value="FMOXYGENASE5"/>
</dbReference>
<dbReference type="WBParaSite" id="Hba_07304">
    <property type="protein sequence ID" value="Hba_07304"/>
    <property type="gene ID" value="Hba_07304"/>
</dbReference>
<feature type="transmembrane region" description="Helical" evidence="13">
    <location>
        <begin position="222"/>
        <end position="243"/>
    </location>
</feature>
<reference evidence="15" key="1">
    <citation type="submission" date="2016-11" db="UniProtKB">
        <authorList>
            <consortium name="WormBaseParasite"/>
        </authorList>
    </citation>
    <scope>IDENTIFICATION</scope>
</reference>
<evidence type="ECO:0000256" key="5">
    <source>
        <dbReference type="ARBA" id="ARBA00022692"/>
    </source>
</evidence>
<keyword evidence="9 12" id="KW-0560">Oxidoreductase</keyword>
<feature type="transmembrane region" description="Helical" evidence="13">
    <location>
        <begin position="192"/>
        <end position="210"/>
    </location>
</feature>
<evidence type="ECO:0000256" key="10">
    <source>
        <dbReference type="ARBA" id="ARBA00023136"/>
    </source>
</evidence>
<evidence type="ECO:0000256" key="8">
    <source>
        <dbReference type="ARBA" id="ARBA00022989"/>
    </source>
</evidence>
<dbReference type="SUPFAM" id="SSF51905">
    <property type="entry name" value="FAD/NAD(P)-binding domain"/>
    <property type="match status" value="1"/>
</dbReference>
<dbReference type="PANTHER" id="PTHR23023">
    <property type="entry name" value="DIMETHYLANILINE MONOOXYGENASE"/>
    <property type="match status" value="1"/>
</dbReference>
<dbReference type="Gene3D" id="3.50.50.60">
    <property type="entry name" value="FAD/NAD(P)-binding domain"/>
    <property type="match status" value="1"/>
</dbReference>
<dbReference type="GO" id="GO:0050661">
    <property type="term" value="F:NADP binding"/>
    <property type="evidence" value="ECO:0007669"/>
    <property type="project" value="InterPro"/>
</dbReference>
<evidence type="ECO:0000256" key="13">
    <source>
        <dbReference type="SAM" id="Phobius"/>
    </source>
</evidence>
<keyword evidence="7" id="KW-0492">Microsome</keyword>
<keyword evidence="7" id="KW-0256">Endoplasmic reticulum</keyword>
<evidence type="ECO:0000256" key="1">
    <source>
        <dbReference type="ARBA" id="ARBA00004524"/>
    </source>
</evidence>
<evidence type="ECO:0000313" key="15">
    <source>
        <dbReference type="WBParaSite" id="Hba_07304"/>
    </source>
</evidence>